<sequence length="332" mass="35919">MAIGFGWAGAGSTTLYIESPLEDTVSELAWSPRANALAASSWDGQTRIWDVGASGAAPKAYVAHDGPALTCTWTPDGSSVVSGGADTFARLVDVNTNAKREVAKHEEPIKAVRFVVCTGGTVLVTGSWDRTIKYWDLRQQQPIGVLDIGEKCYAMDAMANNIVVATSNRKIHYINANNPATISETINSPLKFQSKSLAIFPGNDGFALGSIEGRVAIQYFVEGTKKNFAFRCHRTTKVINTVNCLAFNPVAKTFATGGGDGEIDIWDKDKRSKLTSWTDLGNAVTAMGYNSEGTHLAYATGYDWSLGSTGMDPSKKPKIAIRKLRKDEKYCR</sequence>
<evidence type="ECO:0000313" key="2">
    <source>
        <dbReference type="Proteomes" id="UP001145114"/>
    </source>
</evidence>
<reference evidence="1" key="1">
    <citation type="submission" date="2022-06" db="EMBL/GenBank/DDBJ databases">
        <title>Phylogenomic reconstructions and comparative analyses of Kickxellomycotina fungi.</title>
        <authorList>
            <person name="Reynolds N.K."/>
            <person name="Stajich J.E."/>
            <person name="Barry K."/>
            <person name="Grigoriev I.V."/>
            <person name="Crous P."/>
            <person name="Smith M.E."/>
        </authorList>
    </citation>
    <scope>NUCLEOTIDE SEQUENCE</scope>
    <source>
        <strain evidence="1">RSA 2271</strain>
    </source>
</reference>
<comment type="caution">
    <text evidence="1">The sequence shown here is derived from an EMBL/GenBank/DDBJ whole genome shotgun (WGS) entry which is preliminary data.</text>
</comment>
<proteinExistence type="predicted"/>
<gene>
    <name evidence="1" type="ORF">EV182_003573</name>
</gene>
<organism evidence="1 2">
    <name type="scientific">Spiromyces aspiralis</name>
    <dbReference type="NCBI Taxonomy" id="68401"/>
    <lineage>
        <taxon>Eukaryota</taxon>
        <taxon>Fungi</taxon>
        <taxon>Fungi incertae sedis</taxon>
        <taxon>Zoopagomycota</taxon>
        <taxon>Kickxellomycotina</taxon>
        <taxon>Kickxellomycetes</taxon>
        <taxon>Kickxellales</taxon>
        <taxon>Kickxellaceae</taxon>
        <taxon>Spiromyces</taxon>
    </lineage>
</organism>
<name>A0ACC1HQ82_9FUNG</name>
<accession>A0ACC1HQ82</accession>
<dbReference type="EMBL" id="JAMZIH010000949">
    <property type="protein sequence ID" value="KAJ1678674.1"/>
    <property type="molecule type" value="Genomic_DNA"/>
</dbReference>
<protein>
    <submittedName>
        <fullName evidence="1">Uncharacterized protein</fullName>
    </submittedName>
</protein>
<dbReference type="Proteomes" id="UP001145114">
    <property type="component" value="Unassembled WGS sequence"/>
</dbReference>
<keyword evidence="2" id="KW-1185">Reference proteome</keyword>
<evidence type="ECO:0000313" key="1">
    <source>
        <dbReference type="EMBL" id="KAJ1678674.1"/>
    </source>
</evidence>